<dbReference type="GO" id="GO:0004312">
    <property type="term" value="F:fatty acid synthase activity"/>
    <property type="evidence" value="ECO:0007669"/>
    <property type="project" value="TreeGrafter"/>
</dbReference>
<feature type="region of interest" description="C-terminal hotdog fold" evidence="51">
    <location>
        <begin position="1077"/>
        <end position="1226"/>
    </location>
</feature>
<evidence type="ECO:0000256" key="39">
    <source>
        <dbReference type="ARBA" id="ARBA00048691"/>
    </source>
</evidence>
<evidence type="ECO:0000256" key="17">
    <source>
        <dbReference type="ARBA" id="ARBA00023399"/>
    </source>
</evidence>
<dbReference type="InterPro" id="IPR018201">
    <property type="entry name" value="Ketoacyl_synth_AS"/>
</dbReference>
<dbReference type="SUPFAM" id="SSF53901">
    <property type="entry name" value="Thiolase-like"/>
    <property type="match status" value="1"/>
</dbReference>
<reference evidence="56 57" key="1">
    <citation type="submission" date="2020-08" db="EMBL/GenBank/DDBJ databases">
        <title>Genome Sequencing of Nocardia wallacei strain FMUON74 and assembly.</title>
        <authorList>
            <person name="Toyokawa M."/>
            <person name="Uesaka K."/>
        </authorList>
    </citation>
    <scope>NUCLEOTIDE SEQUENCE [LARGE SCALE GENOMIC DNA]</scope>
    <source>
        <strain evidence="56 57">FMUON74</strain>
    </source>
</reference>
<evidence type="ECO:0000256" key="7">
    <source>
        <dbReference type="ARBA" id="ARBA00022898"/>
    </source>
</evidence>
<comment type="catalytic activity">
    <reaction evidence="25">
        <text>tetradecanoyl-[ACP] + malonyl-[ACP] + H(+) = 3-oxohexadecanoyl-[ACP] + holo-[ACP] + CO2</text>
        <dbReference type="Rhea" id="RHEA:41900"/>
        <dbReference type="Rhea" id="RHEA-COMP:9623"/>
        <dbReference type="Rhea" id="RHEA-COMP:9648"/>
        <dbReference type="Rhea" id="RHEA-COMP:9649"/>
        <dbReference type="Rhea" id="RHEA-COMP:9685"/>
        <dbReference type="ChEBI" id="CHEBI:15378"/>
        <dbReference type="ChEBI" id="CHEBI:16526"/>
        <dbReference type="ChEBI" id="CHEBI:64479"/>
        <dbReference type="ChEBI" id="CHEBI:78449"/>
        <dbReference type="ChEBI" id="CHEBI:78477"/>
        <dbReference type="ChEBI" id="CHEBI:78478"/>
    </reaction>
    <physiologicalReaction direction="left-to-right" evidence="25">
        <dbReference type="Rhea" id="RHEA:41901"/>
    </physiologicalReaction>
</comment>
<dbReference type="Gene3D" id="3.40.50.1820">
    <property type="entry name" value="alpha/beta hydrolase"/>
    <property type="match status" value="1"/>
</dbReference>
<evidence type="ECO:0000256" key="5">
    <source>
        <dbReference type="ARBA" id="ARBA00022799"/>
    </source>
</evidence>
<keyword evidence="6" id="KW-0276">Fatty acid metabolism</keyword>
<evidence type="ECO:0000256" key="15">
    <source>
        <dbReference type="ARBA" id="ARBA00023394"/>
    </source>
</evidence>
<dbReference type="GO" id="GO:0016297">
    <property type="term" value="F:fatty acyl-[ACP] hydrolase activity"/>
    <property type="evidence" value="ECO:0007669"/>
    <property type="project" value="UniProtKB-EC"/>
</dbReference>
<evidence type="ECO:0000313" key="57">
    <source>
        <dbReference type="Proteomes" id="UP000516173"/>
    </source>
</evidence>
<evidence type="ECO:0000256" key="50">
    <source>
        <dbReference type="ARBA" id="ARBA00049533"/>
    </source>
</evidence>
<dbReference type="CDD" id="cd08956">
    <property type="entry name" value="KR_3_FAS_SDR_x"/>
    <property type="match status" value="1"/>
</dbReference>
<dbReference type="FunFam" id="3.40.366.10:FF:000002">
    <property type="entry name" value="Probable polyketide synthase 2"/>
    <property type="match status" value="1"/>
</dbReference>
<dbReference type="InterPro" id="IPR049900">
    <property type="entry name" value="PKS_mFAS_DH"/>
</dbReference>
<name>A0A7G1KM51_9NOCA</name>
<comment type="catalytic activity">
    <reaction evidence="47">
        <text>3-oxooctanoyl-[ACP] + NADPH + H(+) = (3R)-hydroxyoctanoyl-[ACP] + NADP(+)</text>
        <dbReference type="Rhea" id="RHEA:41840"/>
        <dbReference type="Rhea" id="RHEA-COMP:9633"/>
        <dbReference type="Rhea" id="RHEA-COMP:9634"/>
        <dbReference type="ChEBI" id="CHEBI:15378"/>
        <dbReference type="ChEBI" id="CHEBI:57783"/>
        <dbReference type="ChEBI" id="CHEBI:58349"/>
        <dbReference type="ChEBI" id="CHEBI:78460"/>
        <dbReference type="ChEBI" id="CHEBI:78461"/>
    </reaction>
    <physiologicalReaction direction="left-to-right" evidence="47">
        <dbReference type="Rhea" id="RHEA:41841"/>
    </physiologicalReaction>
</comment>
<dbReference type="InterPro" id="IPR013968">
    <property type="entry name" value="PKS_KR"/>
</dbReference>
<evidence type="ECO:0000256" key="43">
    <source>
        <dbReference type="ARBA" id="ARBA00049109"/>
    </source>
</evidence>
<keyword evidence="3" id="KW-0597">Phosphoprotein</keyword>
<evidence type="ECO:0000259" key="53">
    <source>
        <dbReference type="PROSITE" id="PS50075"/>
    </source>
</evidence>
<dbReference type="Pfam" id="PF14765">
    <property type="entry name" value="PS-DH"/>
    <property type="match status" value="1"/>
</dbReference>
<comment type="catalytic activity">
    <reaction evidence="46">
        <text>3-oxohexadecanoyl-[ACP] + NADPH + H(+) = (3R)-hydroxyhexadecanoyl-[ACP] + NADP(+)</text>
        <dbReference type="Rhea" id="RHEA:41904"/>
        <dbReference type="Rhea" id="RHEA-COMP:9649"/>
        <dbReference type="Rhea" id="RHEA-COMP:9650"/>
        <dbReference type="ChEBI" id="CHEBI:15378"/>
        <dbReference type="ChEBI" id="CHEBI:57783"/>
        <dbReference type="ChEBI" id="CHEBI:58349"/>
        <dbReference type="ChEBI" id="CHEBI:78478"/>
        <dbReference type="ChEBI" id="CHEBI:78480"/>
    </reaction>
    <physiologicalReaction direction="left-to-right" evidence="46">
        <dbReference type="Rhea" id="RHEA:41905"/>
    </physiologicalReaction>
</comment>
<dbReference type="InterPro" id="IPR057326">
    <property type="entry name" value="KR_dom"/>
</dbReference>
<comment type="catalytic activity">
    <reaction evidence="31">
        <text>acetyl-[ACP] + malonyl-[ACP] + H(+) = 3-oxobutanoyl-[ACP] + holo-[ACP] + CO2</text>
        <dbReference type="Rhea" id="RHEA:41800"/>
        <dbReference type="Rhea" id="RHEA-COMP:9621"/>
        <dbReference type="Rhea" id="RHEA-COMP:9623"/>
        <dbReference type="Rhea" id="RHEA-COMP:9625"/>
        <dbReference type="Rhea" id="RHEA-COMP:9685"/>
        <dbReference type="ChEBI" id="CHEBI:15378"/>
        <dbReference type="ChEBI" id="CHEBI:16526"/>
        <dbReference type="ChEBI" id="CHEBI:64479"/>
        <dbReference type="ChEBI" id="CHEBI:78446"/>
        <dbReference type="ChEBI" id="CHEBI:78449"/>
        <dbReference type="ChEBI" id="CHEBI:78450"/>
    </reaction>
    <physiologicalReaction direction="left-to-right" evidence="31">
        <dbReference type="Rhea" id="RHEA:41801"/>
    </physiologicalReaction>
</comment>
<dbReference type="SMART" id="SM00826">
    <property type="entry name" value="PKS_DH"/>
    <property type="match status" value="1"/>
</dbReference>
<comment type="catalytic activity">
    <reaction evidence="34">
        <text>tetradecanoyl-[ACP] + H2O = tetradecanoate + holo-[ACP] + H(+)</text>
        <dbReference type="Rhea" id="RHEA:30123"/>
        <dbReference type="Rhea" id="RHEA-COMP:9648"/>
        <dbReference type="Rhea" id="RHEA-COMP:9685"/>
        <dbReference type="ChEBI" id="CHEBI:15377"/>
        <dbReference type="ChEBI" id="CHEBI:15378"/>
        <dbReference type="ChEBI" id="CHEBI:30807"/>
        <dbReference type="ChEBI" id="CHEBI:64479"/>
        <dbReference type="ChEBI" id="CHEBI:78477"/>
        <dbReference type="EC" id="3.1.2.14"/>
    </reaction>
    <physiologicalReaction direction="left-to-right" evidence="34">
        <dbReference type="Rhea" id="RHEA:30124"/>
    </physiologicalReaction>
</comment>
<dbReference type="InterPro" id="IPR016035">
    <property type="entry name" value="Acyl_Trfase/lysoPLipase"/>
</dbReference>
<comment type="catalytic activity">
    <reaction evidence="17">
        <text>(3R)-hydroxyoctadecanoyl-[ACP] = (2E)-octadecenoyl-[ACP] + H2O</text>
        <dbReference type="Rhea" id="RHEA:41924"/>
        <dbReference type="Rhea" id="RHEA-COMP:9654"/>
        <dbReference type="Rhea" id="RHEA-COMP:9655"/>
        <dbReference type="ChEBI" id="CHEBI:15377"/>
        <dbReference type="ChEBI" id="CHEBI:78488"/>
        <dbReference type="ChEBI" id="CHEBI:78489"/>
    </reaction>
    <physiologicalReaction direction="left-to-right" evidence="17">
        <dbReference type="Rhea" id="RHEA:41925"/>
    </physiologicalReaction>
</comment>
<dbReference type="Pfam" id="PF02801">
    <property type="entry name" value="Ketoacyl-synt_C"/>
    <property type="match status" value="1"/>
</dbReference>
<dbReference type="InterPro" id="IPR029058">
    <property type="entry name" value="AB_hydrolase_fold"/>
</dbReference>
<evidence type="ECO:0000256" key="45">
    <source>
        <dbReference type="ARBA" id="ARBA00049263"/>
    </source>
</evidence>
<dbReference type="CDD" id="cd00833">
    <property type="entry name" value="PKS"/>
    <property type="match status" value="1"/>
</dbReference>
<comment type="catalytic activity">
    <reaction evidence="14">
        <text>(3R)-hydroxydecanoyl-[ACP] = (2E)-decenoyl-[ACP] + H2O</text>
        <dbReference type="Rhea" id="RHEA:41860"/>
        <dbReference type="Rhea" id="RHEA-COMP:9638"/>
        <dbReference type="Rhea" id="RHEA-COMP:9639"/>
        <dbReference type="ChEBI" id="CHEBI:15377"/>
        <dbReference type="ChEBI" id="CHEBI:78466"/>
        <dbReference type="ChEBI" id="CHEBI:78467"/>
    </reaction>
    <physiologicalReaction direction="left-to-right" evidence="14">
        <dbReference type="Rhea" id="RHEA:41861"/>
    </physiologicalReaction>
</comment>
<evidence type="ECO:0000256" key="36">
    <source>
        <dbReference type="ARBA" id="ARBA00048506"/>
    </source>
</evidence>
<comment type="catalytic activity">
    <reaction evidence="13">
        <text>(3R)-hydroxyhexanoyl-[ACP] = (2E)-hexenoyl-[ACP] + H2O</text>
        <dbReference type="Rhea" id="RHEA:41828"/>
        <dbReference type="Rhea" id="RHEA-COMP:9630"/>
        <dbReference type="Rhea" id="RHEA-COMP:9631"/>
        <dbReference type="ChEBI" id="CHEBI:15377"/>
        <dbReference type="ChEBI" id="CHEBI:78457"/>
        <dbReference type="ChEBI" id="CHEBI:78458"/>
    </reaction>
    <physiologicalReaction direction="left-to-right" evidence="13">
        <dbReference type="Rhea" id="RHEA:41829"/>
    </physiologicalReaction>
</comment>
<evidence type="ECO:0000256" key="21">
    <source>
        <dbReference type="ARBA" id="ARBA00047300"/>
    </source>
</evidence>
<dbReference type="Pfam" id="PF21089">
    <property type="entry name" value="PKS_DH_N"/>
    <property type="match status" value="1"/>
</dbReference>
<comment type="catalytic activity">
    <reaction evidence="48">
        <text>butanoyl-[ACP] + malonyl-[ACP] + H(+) = 3-oxohexanoyl-[ACP] + holo-[ACP] + CO2</text>
        <dbReference type="Rhea" id="RHEA:41820"/>
        <dbReference type="Rhea" id="RHEA-COMP:9623"/>
        <dbReference type="Rhea" id="RHEA-COMP:9628"/>
        <dbReference type="Rhea" id="RHEA-COMP:9629"/>
        <dbReference type="Rhea" id="RHEA-COMP:9685"/>
        <dbReference type="ChEBI" id="CHEBI:15378"/>
        <dbReference type="ChEBI" id="CHEBI:16526"/>
        <dbReference type="ChEBI" id="CHEBI:64479"/>
        <dbReference type="ChEBI" id="CHEBI:78449"/>
        <dbReference type="ChEBI" id="CHEBI:78454"/>
        <dbReference type="ChEBI" id="CHEBI:78456"/>
    </reaction>
    <physiologicalReaction direction="left-to-right" evidence="48">
        <dbReference type="Rhea" id="RHEA:41821"/>
    </physiologicalReaction>
</comment>
<evidence type="ECO:0000256" key="14">
    <source>
        <dbReference type="ARBA" id="ARBA00023388"/>
    </source>
</evidence>
<dbReference type="EMBL" id="AP023396">
    <property type="protein sequence ID" value="BCK55303.1"/>
    <property type="molecule type" value="Genomic_DNA"/>
</dbReference>
<evidence type="ECO:0000256" key="1">
    <source>
        <dbReference type="ARBA" id="ARBA00005189"/>
    </source>
</evidence>
<dbReference type="Gene3D" id="3.40.47.10">
    <property type="match status" value="1"/>
</dbReference>
<evidence type="ECO:0000256" key="10">
    <source>
        <dbReference type="ARBA" id="ARBA00023315"/>
    </source>
</evidence>
<dbReference type="Pfam" id="PF00975">
    <property type="entry name" value="Thioesterase"/>
    <property type="match status" value="1"/>
</dbReference>
<protein>
    <submittedName>
        <fullName evidence="56">Uncharacterized protein</fullName>
    </submittedName>
</protein>
<dbReference type="InterPro" id="IPR036291">
    <property type="entry name" value="NAD(P)-bd_dom_sf"/>
</dbReference>
<dbReference type="SMART" id="SM00829">
    <property type="entry name" value="PKS_ER"/>
    <property type="match status" value="1"/>
</dbReference>
<evidence type="ECO:0000256" key="8">
    <source>
        <dbReference type="ARBA" id="ARBA00023098"/>
    </source>
</evidence>
<evidence type="ECO:0000256" key="41">
    <source>
        <dbReference type="ARBA" id="ARBA00048935"/>
    </source>
</evidence>
<comment type="catalytic activity">
    <reaction evidence="50">
        <text>octanoyl-[ACP] + malonyl-[ACP] + H(+) = 3-oxodecanoyl-[ACP] + holo-[ACP] + CO2</text>
        <dbReference type="Rhea" id="RHEA:41852"/>
        <dbReference type="Rhea" id="RHEA-COMP:9623"/>
        <dbReference type="Rhea" id="RHEA-COMP:9636"/>
        <dbReference type="Rhea" id="RHEA-COMP:9637"/>
        <dbReference type="Rhea" id="RHEA-COMP:9685"/>
        <dbReference type="ChEBI" id="CHEBI:15378"/>
        <dbReference type="ChEBI" id="CHEBI:16526"/>
        <dbReference type="ChEBI" id="CHEBI:64479"/>
        <dbReference type="ChEBI" id="CHEBI:78449"/>
        <dbReference type="ChEBI" id="CHEBI:78463"/>
        <dbReference type="ChEBI" id="CHEBI:78464"/>
    </reaction>
    <physiologicalReaction direction="left-to-right" evidence="50">
        <dbReference type="Rhea" id="RHEA:41853"/>
    </physiologicalReaction>
</comment>
<dbReference type="Gene3D" id="3.90.180.10">
    <property type="entry name" value="Medium-chain alcohol dehydrogenases, catalytic domain"/>
    <property type="match status" value="1"/>
</dbReference>
<keyword evidence="5" id="KW-0702">S-nitrosylation</keyword>
<dbReference type="SMART" id="SM00827">
    <property type="entry name" value="PKS_AT"/>
    <property type="match status" value="1"/>
</dbReference>
<comment type="catalytic activity">
    <reaction evidence="41">
        <text>3-oxotetradecanoyl-[ACP] + NADPH + H(+) = (3R)-hydroxytetradecanoyl-[ACP] + NADP(+)</text>
        <dbReference type="Rhea" id="RHEA:41888"/>
        <dbReference type="Rhea" id="RHEA-COMP:9645"/>
        <dbReference type="Rhea" id="RHEA-COMP:9646"/>
        <dbReference type="ChEBI" id="CHEBI:15378"/>
        <dbReference type="ChEBI" id="CHEBI:57783"/>
        <dbReference type="ChEBI" id="CHEBI:58349"/>
        <dbReference type="ChEBI" id="CHEBI:78473"/>
        <dbReference type="ChEBI" id="CHEBI:78474"/>
    </reaction>
    <physiologicalReaction direction="left-to-right" evidence="41">
        <dbReference type="Rhea" id="RHEA:41889"/>
    </physiologicalReaction>
</comment>
<comment type="catalytic activity">
    <reaction evidence="44">
        <text>(2E)-tetradecenoyl-[ACP] + NADPH + H(+) = tetradecanoyl-[ACP] + NADP(+)</text>
        <dbReference type="Rhea" id="RHEA:41896"/>
        <dbReference type="Rhea" id="RHEA-COMP:9647"/>
        <dbReference type="Rhea" id="RHEA-COMP:9648"/>
        <dbReference type="ChEBI" id="CHEBI:15378"/>
        <dbReference type="ChEBI" id="CHEBI:57783"/>
        <dbReference type="ChEBI" id="CHEBI:58349"/>
        <dbReference type="ChEBI" id="CHEBI:78475"/>
        <dbReference type="ChEBI" id="CHEBI:78477"/>
    </reaction>
    <physiologicalReaction direction="left-to-right" evidence="44">
        <dbReference type="Rhea" id="RHEA:41897"/>
    </physiologicalReaction>
</comment>
<dbReference type="GO" id="GO:0031177">
    <property type="term" value="F:phosphopantetheine binding"/>
    <property type="evidence" value="ECO:0007669"/>
    <property type="project" value="InterPro"/>
</dbReference>
<evidence type="ECO:0000256" key="47">
    <source>
        <dbReference type="ARBA" id="ARBA00049422"/>
    </source>
</evidence>
<dbReference type="InterPro" id="IPR055123">
    <property type="entry name" value="SpnB-like_Rossmann"/>
</dbReference>
<dbReference type="KEGG" id="nwl:NWFMUON74_30750"/>
<evidence type="ECO:0000256" key="31">
    <source>
        <dbReference type="ARBA" id="ARBA00047961"/>
    </source>
</evidence>
<evidence type="ECO:0000256" key="16">
    <source>
        <dbReference type="ARBA" id="ARBA00023398"/>
    </source>
</evidence>
<evidence type="ECO:0000256" key="13">
    <source>
        <dbReference type="ARBA" id="ARBA00023373"/>
    </source>
</evidence>
<dbReference type="InterPro" id="IPR049552">
    <property type="entry name" value="PKS_DH_N"/>
</dbReference>
<evidence type="ECO:0000256" key="6">
    <source>
        <dbReference type="ARBA" id="ARBA00022832"/>
    </source>
</evidence>
<evidence type="ECO:0000256" key="24">
    <source>
        <dbReference type="ARBA" id="ARBA00047440"/>
    </source>
</evidence>
<comment type="catalytic activity">
    <reaction evidence="39">
        <text>holo-[ACP] + acetyl-CoA = acetyl-[ACP] + CoA</text>
        <dbReference type="Rhea" id="RHEA:41788"/>
        <dbReference type="Rhea" id="RHEA-COMP:9621"/>
        <dbReference type="Rhea" id="RHEA-COMP:9685"/>
        <dbReference type="ChEBI" id="CHEBI:57287"/>
        <dbReference type="ChEBI" id="CHEBI:57288"/>
        <dbReference type="ChEBI" id="CHEBI:64479"/>
        <dbReference type="ChEBI" id="CHEBI:78446"/>
        <dbReference type="EC" id="2.3.1.38"/>
    </reaction>
    <physiologicalReaction direction="left-to-right" evidence="39">
        <dbReference type="Rhea" id="RHEA:41789"/>
    </physiologicalReaction>
</comment>
<evidence type="ECO:0000256" key="30">
    <source>
        <dbReference type="ARBA" id="ARBA00047953"/>
    </source>
</evidence>
<comment type="catalytic activity">
    <reaction evidence="35">
        <text>(2E)-octenoyl-[ACP] + NADPH + H(+) = octanoyl-[ACP] + NADP(+)</text>
        <dbReference type="Rhea" id="RHEA:41848"/>
        <dbReference type="Rhea" id="RHEA-COMP:9635"/>
        <dbReference type="Rhea" id="RHEA-COMP:9636"/>
        <dbReference type="ChEBI" id="CHEBI:15378"/>
        <dbReference type="ChEBI" id="CHEBI:57783"/>
        <dbReference type="ChEBI" id="CHEBI:58349"/>
        <dbReference type="ChEBI" id="CHEBI:78462"/>
        <dbReference type="ChEBI" id="CHEBI:78463"/>
    </reaction>
    <physiologicalReaction direction="left-to-right" evidence="35">
        <dbReference type="Rhea" id="RHEA:41849"/>
    </physiologicalReaction>
</comment>
<comment type="pathway">
    <text evidence="1">Lipid metabolism.</text>
</comment>
<evidence type="ECO:0000256" key="27">
    <source>
        <dbReference type="ARBA" id="ARBA00047578"/>
    </source>
</evidence>
<dbReference type="SMART" id="SM00822">
    <property type="entry name" value="PKS_KR"/>
    <property type="match status" value="1"/>
</dbReference>
<comment type="catalytic activity">
    <reaction evidence="28">
        <text>(2E)-hexadecenoyl-[ACP] + NADPH + H(+) = hexadecanoyl-[ACP] + NADP(+)</text>
        <dbReference type="Rhea" id="RHEA:41912"/>
        <dbReference type="Rhea" id="RHEA-COMP:9651"/>
        <dbReference type="Rhea" id="RHEA-COMP:9652"/>
        <dbReference type="ChEBI" id="CHEBI:15378"/>
        <dbReference type="ChEBI" id="CHEBI:57783"/>
        <dbReference type="ChEBI" id="CHEBI:58349"/>
        <dbReference type="ChEBI" id="CHEBI:78481"/>
        <dbReference type="ChEBI" id="CHEBI:78483"/>
    </reaction>
    <physiologicalReaction direction="left-to-right" evidence="28">
        <dbReference type="Rhea" id="RHEA:41913"/>
    </physiologicalReaction>
</comment>
<feature type="compositionally biased region" description="Polar residues" evidence="52">
    <location>
        <begin position="1054"/>
        <end position="1072"/>
    </location>
</feature>
<dbReference type="SMART" id="SM00825">
    <property type="entry name" value="PKS_KS"/>
    <property type="match status" value="1"/>
</dbReference>
<dbReference type="InterPro" id="IPR020841">
    <property type="entry name" value="PKS_Beta-ketoAc_synthase_dom"/>
</dbReference>
<comment type="catalytic activity">
    <reaction evidence="36">
        <text>a fatty acyl-[ACP] + malonyl-[ACP] + H(+) = a 3-oxoacyl-[ACP] + holo-[ACP] + CO2</text>
        <dbReference type="Rhea" id="RHEA:22836"/>
        <dbReference type="Rhea" id="RHEA-COMP:9623"/>
        <dbReference type="Rhea" id="RHEA-COMP:9685"/>
        <dbReference type="Rhea" id="RHEA-COMP:9916"/>
        <dbReference type="Rhea" id="RHEA-COMP:14125"/>
        <dbReference type="ChEBI" id="CHEBI:15378"/>
        <dbReference type="ChEBI" id="CHEBI:16526"/>
        <dbReference type="ChEBI" id="CHEBI:64479"/>
        <dbReference type="ChEBI" id="CHEBI:78449"/>
        <dbReference type="ChEBI" id="CHEBI:78776"/>
        <dbReference type="ChEBI" id="CHEBI:138651"/>
        <dbReference type="EC" id="2.3.1.41"/>
    </reaction>
    <physiologicalReaction direction="left-to-right" evidence="36">
        <dbReference type="Rhea" id="RHEA:22837"/>
    </physiologicalReaction>
</comment>
<evidence type="ECO:0000313" key="56">
    <source>
        <dbReference type="EMBL" id="BCK55303.1"/>
    </source>
</evidence>
<evidence type="ECO:0000256" key="46">
    <source>
        <dbReference type="ARBA" id="ARBA00049414"/>
    </source>
</evidence>
<dbReference type="Gene3D" id="1.10.1200.10">
    <property type="entry name" value="ACP-like"/>
    <property type="match status" value="1"/>
</dbReference>
<sequence>MLEYLKKVTKELLTTREDLAQLRERIDEPIAIVGMSCRYPGGVESPGQLWKLVASGSDAVGPFPDDRGWDVAELFDPDPDRFGKVYTREGGFLRGVADFDAEFFGIGPREAAAMDPQQRLLLETSWEALEDAGIDPFSLRGSDTGVFAGVMYEDYGHTARAAGAAAEGYAGTGSAGSVVSGRVAYTLGLEGPAVSVDTACSSSLVAIHLACQALRRGESSLVLAGGVTVMSTPYLFVEFSRQRGLSRDGRCKAFSAAADGVGWAEGVGVLVLERLSDARRHGHNVLAVVRGSAVNQDGASNGLTAPNGPSQERVIAAALASAGLSPSDVDVVEAHGTGTPLGDPIEAQALLAAYGQDRTNGPLRIGSLKSNIGHSQAASGVGGVIKMVQALRHEVLPRTLHLNAPSPHVDWTAGSVRLLAEAEQWRAGARVRRAGVSSFGISGTNAHLVLEEAPAVPAQTAGDPEQVTAVTSASPGLVPLTVSAKSEAALRAQADRLRQWLVQRPDIDAWDVAYSLIETRGRFDRRGMVVASDRERLLAGLADLAAGAQSPDVVAGRVVSGKTAFLFTGQGAQRAGMGAELYRVFPVFAAALDEVCAVVDPLLGRSLRELMFEGPQSLLDRTEFTQPALFAFEVALFRLVESFGVTPDVLIGHSIGELVAAYVAGVWSLADACVLVVARGRLMGGLPRGGAMSALGMGEAEAARLVAGYGGRVSLAAVNGPSSVVVSGEAEAIGEVETRAAAAGRKTSRLRVSHAFHSASMEPILDEFRSVAAGLAYRMPRIPVLSNVSGVVAGAELTDPGYWVSQLRGCVRFAPGVRTLVESGVRRYVEIGPDAVLAAMARQCLGEFPEAEAGSVVVAAARRSDTARDSEQFVGALARLHVAGAAVAWQPLFAGREPHRTALPTYAFQHRRYWLDTAESVGDVRASGLDGVEHPLLGAAVWLPDAAGVVLTGRLSLSTHPWLADHAIAGTVLLPGAAFVELALRAGALVNLPRVAELVLAAPMIVPPAGAVDLRVMAAEPGDSGAREISVYSRPVREDTGDPAPWVRHATGTVVPQSSTPRPEPTATTQSWPPAGAVPMAIDDAYAELAARGYEYGPQFRGLTALWRRGVEIFAEVGPPESAHPAERFVVYPALLDAALHALGISGVVEPAGPGELLVPYSWTGVDVYTAGAGSARVRLTVLGSVAEESAAGEHRVALTLLDFAGAPIAEAAVLTLRPIPLAAVGSAAAGEELHRLHWMPLPAADEPAAHWSADGDETVILDGSPVAVLRVANGAADADLPGTVHRRVVEIAAQVRQALDRYPRIAVVTSGAVAVDTGEAVDPVGAAVWGLVRSGQNENPGRIALVDVDDRQDYRAGVVAALGHADEPQLALRQGAHYAARLARGAHPDAVGASELLSAPAWALVQHGKGTLTGENLGLVETTAATRALGPGQVRVALRAAGVNFRDVLIALGMYPQPDAALGGEGAGVVVEVAPDVTEFTPGDRVFGFVPEVGSVVVADGRVLSRMPRGFSFAQAAAVPVVFVTAYYGLVDLAEAKPDETLLLHAATGGVGMAAAQLARHLGLRLLVTASRPKWDVLRGMGFDDSVIGDSRTLDFERKFLEVTDGRGADIVLDSLAGEFVDASLRLLPRGGRFLEMGLTDRRDPGEVAEQHAGVRYRGFHLDEVGAERAHEILTVLVELFDTGALTPLPLTGWDLRQAPDAFRYLSQARHIGKNVLTIPATPDAAGTVLITGGTGELGAVAARHLVHEYGVRRVVLASRRGADADGATELVAELAALGAHAEVVACDVADRAALDRLLAGIPAEHPLTGVVHTAGVLADGLLTDLTPEQFAAVLRPKVDAAWNLHEATADLDLSVFVLYSSIAGTLGSPGQANYAAANAFLDAVAQHRHRRGLPATSIAWGPWHGAGGMTSTLTDTDIARMRRAGLVPLDANDGMALFDSALQAGHPALAGVRLEAGALAAQAAAGTLPRALESLVTRTTRRAAGTGTPRLAAVPAADRPAAVLAVVREQVAASLGHDSGDRIDPAATFTELGFDSLTGVEFRNRLAKATGLALSSTVVFDHPTSRALADHLCARLGEMAPAPADTGAAGVLTDLVRAAHRRGRLAETLPMLLAGAELAETFAHGADSGAAALVPLSRSTADPLLVCVPSFVVGTGPHQFGRLARELGADRGVTALRLPGTRPGEPLPGTWDALLDSLANAVDAAGRQRPVVLVGYSIGGAIAHALAHRLEHRGRGPAGIVLLDAYASDAVERGRRVLVNALGAVLDLDNDMARIGDHGLIAMAEYMRICEQRRPVSIAAPILELRASTPLPGLDGAERVPPWMRGGAAAEIDADHFSILTSAAAAAAAEIRRWLGRHGAK</sequence>
<evidence type="ECO:0000256" key="42">
    <source>
        <dbReference type="ARBA" id="ARBA00049019"/>
    </source>
</evidence>
<comment type="catalytic activity">
    <reaction evidence="40">
        <text>hexadecanoyl-[ACP] + H2O = hexadecanoate + holo-[ACP] + H(+)</text>
        <dbReference type="Rhea" id="RHEA:41932"/>
        <dbReference type="Rhea" id="RHEA-COMP:9652"/>
        <dbReference type="Rhea" id="RHEA-COMP:9685"/>
        <dbReference type="ChEBI" id="CHEBI:7896"/>
        <dbReference type="ChEBI" id="CHEBI:15377"/>
        <dbReference type="ChEBI" id="CHEBI:15378"/>
        <dbReference type="ChEBI" id="CHEBI:64479"/>
        <dbReference type="ChEBI" id="CHEBI:78483"/>
        <dbReference type="EC" id="3.1.2.14"/>
    </reaction>
    <physiologicalReaction direction="left-to-right" evidence="40">
        <dbReference type="Rhea" id="RHEA:41933"/>
    </physiologicalReaction>
</comment>
<feature type="domain" description="PKS/mFAS DH" evidence="55">
    <location>
        <begin position="934"/>
        <end position="1226"/>
    </location>
</feature>
<evidence type="ECO:0000259" key="55">
    <source>
        <dbReference type="PROSITE" id="PS52019"/>
    </source>
</evidence>
<comment type="catalytic activity">
    <reaction evidence="22">
        <text>hexanoyl-[ACP] + malonyl-[ACP] + H(+) = 3-oxooctanoyl-[ACP] + holo-[ACP] + CO2</text>
        <dbReference type="Rhea" id="RHEA:41836"/>
        <dbReference type="Rhea" id="RHEA-COMP:9623"/>
        <dbReference type="Rhea" id="RHEA-COMP:9632"/>
        <dbReference type="Rhea" id="RHEA-COMP:9633"/>
        <dbReference type="Rhea" id="RHEA-COMP:9685"/>
        <dbReference type="ChEBI" id="CHEBI:15378"/>
        <dbReference type="ChEBI" id="CHEBI:16526"/>
        <dbReference type="ChEBI" id="CHEBI:64479"/>
        <dbReference type="ChEBI" id="CHEBI:78449"/>
        <dbReference type="ChEBI" id="CHEBI:78459"/>
        <dbReference type="ChEBI" id="CHEBI:78460"/>
    </reaction>
    <physiologicalReaction direction="left-to-right" evidence="22">
        <dbReference type="Rhea" id="RHEA:41837"/>
    </physiologicalReaction>
</comment>
<comment type="catalytic activity">
    <reaction evidence="18">
        <text>(3R)-hydroxyhexadecanoyl-[ACP] = (2E)-hexadecenoyl-[ACP] + H2O</text>
        <dbReference type="Rhea" id="RHEA:41908"/>
        <dbReference type="Rhea" id="RHEA-COMP:9650"/>
        <dbReference type="Rhea" id="RHEA-COMP:9651"/>
        <dbReference type="ChEBI" id="CHEBI:15377"/>
        <dbReference type="ChEBI" id="CHEBI:78480"/>
        <dbReference type="ChEBI" id="CHEBI:78481"/>
    </reaction>
    <physiologicalReaction direction="left-to-right" evidence="18">
        <dbReference type="Rhea" id="RHEA:41909"/>
    </physiologicalReaction>
</comment>
<comment type="catalytic activity">
    <reaction evidence="38">
        <text>a 2,3-saturated acyl-[ACP] + NADP(+) = a (2E)-enoyl-[ACP] + NADPH + H(+)</text>
        <dbReference type="Rhea" id="RHEA:22564"/>
        <dbReference type="Rhea" id="RHEA-COMP:9925"/>
        <dbReference type="Rhea" id="RHEA-COMP:9926"/>
        <dbReference type="ChEBI" id="CHEBI:15378"/>
        <dbReference type="ChEBI" id="CHEBI:57783"/>
        <dbReference type="ChEBI" id="CHEBI:58349"/>
        <dbReference type="ChEBI" id="CHEBI:78784"/>
        <dbReference type="ChEBI" id="CHEBI:78785"/>
        <dbReference type="EC" id="1.3.1.39"/>
    </reaction>
    <physiologicalReaction direction="right-to-left" evidence="38">
        <dbReference type="Rhea" id="RHEA:22566"/>
    </physiologicalReaction>
</comment>
<keyword evidence="7" id="KW-0663">Pyridoxal phosphate</keyword>
<dbReference type="PANTHER" id="PTHR43775:SF51">
    <property type="entry name" value="INACTIVE PHENOLPHTHIOCEROL SYNTHESIS POLYKETIDE SYNTHASE TYPE I PKS1-RELATED"/>
    <property type="match status" value="1"/>
</dbReference>
<dbReference type="GO" id="GO:0004316">
    <property type="term" value="F:3-oxoacyl-[acyl-carrier-protein] reductase (NADPH) activity"/>
    <property type="evidence" value="ECO:0007669"/>
    <property type="project" value="UniProtKB-EC"/>
</dbReference>
<feature type="domain" description="Carrier" evidence="53">
    <location>
        <begin position="2003"/>
        <end position="2078"/>
    </location>
</feature>
<accession>A0A7G1KM51</accession>
<evidence type="ECO:0000256" key="20">
    <source>
        <dbReference type="ARBA" id="ARBA00023442"/>
    </source>
</evidence>
<comment type="catalytic activity">
    <reaction evidence="19">
        <text>(3R)-hydroxybutanoyl-[ACP] = (2E)-butenoyl-[ACP] + H2O</text>
        <dbReference type="Rhea" id="RHEA:41808"/>
        <dbReference type="Rhea" id="RHEA-COMP:9626"/>
        <dbReference type="Rhea" id="RHEA-COMP:9627"/>
        <dbReference type="ChEBI" id="CHEBI:15377"/>
        <dbReference type="ChEBI" id="CHEBI:78451"/>
        <dbReference type="ChEBI" id="CHEBI:78453"/>
    </reaction>
    <physiologicalReaction direction="left-to-right" evidence="19">
        <dbReference type="Rhea" id="RHEA:41809"/>
    </physiologicalReaction>
</comment>
<dbReference type="Gene3D" id="3.30.70.3290">
    <property type="match status" value="1"/>
</dbReference>
<dbReference type="SMART" id="SM01294">
    <property type="entry name" value="PKS_PP_betabranch"/>
    <property type="match status" value="1"/>
</dbReference>
<comment type="catalytic activity">
    <reaction evidence="27">
        <text>dodecanoyl-[ACP] + malonyl-[ACP] + H(+) = 3-oxotetradecanoyl-[ACP] + holo-[ACP] + CO2</text>
        <dbReference type="Rhea" id="RHEA:41884"/>
        <dbReference type="Rhea" id="RHEA-COMP:9623"/>
        <dbReference type="Rhea" id="RHEA-COMP:9644"/>
        <dbReference type="Rhea" id="RHEA-COMP:9645"/>
        <dbReference type="Rhea" id="RHEA-COMP:9685"/>
        <dbReference type="ChEBI" id="CHEBI:15378"/>
        <dbReference type="ChEBI" id="CHEBI:16526"/>
        <dbReference type="ChEBI" id="CHEBI:64479"/>
        <dbReference type="ChEBI" id="CHEBI:65264"/>
        <dbReference type="ChEBI" id="CHEBI:78449"/>
        <dbReference type="ChEBI" id="CHEBI:78473"/>
    </reaction>
    <physiologicalReaction direction="left-to-right" evidence="27">
        <dbReference type="Rhea" id="RHEA:41885"/>
    </physiologicalReaction>
</comment>
<evidence type="ECO:0000259" key="54">
    <source>
        <dbReference type="PROSITE" id="PS52004"/>
    </source>
</evidence>
<dbReference type="PROSITE" id="PS00606">
    <property type="entry name" value="KS3_1"/>
    <property type="match status" value="1"/>
</dbReference>
<feature type="active site" description="Proton donor; for dehydratase activity" evidence="51">
    <location>
        <position position="1137"/>
    </location>
</feature>
<dbReference type="SUPFAM" id="SSF50129">
    <property type="entry name" value="GroES-like"/>
    <property type="match status" value="1"/>
</dbReference>
<dbReference type="Pfam" id="PF16197">
    <property type="entry name" value="KAsynt_C_assoc"/>
    <property type="match status" value="1"/>
</dbReference>
<dbReference type="Pfam" id="PF08659">
    <property type="entry name" value="KR"/>
    <property type="match status" value="1"/>
</dbReference>
<feature type="region of interest" description="N-terminal hotdog fold" evidence="51">
    <location>
        <begin position="934"/>
        <end position="1061"/>
    </location>
</feature>
<proteinExistence type="predicted"/>
<dbReference type="Pfam" id="PF00550">
    <property type="entry name" value="PP-binding"/>
    <property type="match status" value="1"/>
</dbReference>
<keyword evidence="9" id="KW-0511">Multifunctional enzyme</keyword>
<dbReference type="InterPro" id="IPR014030">
    <property type="entry name" value="Ketoacyl_synth_N"/>
</dbReference>
<comment type="catalytic activity">
    <reaction evidence="32">
        <text>hexadecanoyl-[ACP] + malonyl-[ACP] + H(+) = 3-oxooctadecanoyl-[ACP] + holo-[ACP] + CO2</text>
        <dbReference type="Rhea" id="RHEA:41916"/>
        <dbReference type="Rhea" id="RHEA-COMP:9623"/>
        <dbReference type="Rhea" id="RHEA-COMP:9652"/>
        <dbReference type="Rhea" id="RHEA-COMP:9653"/>
        <dbReference type="Rhea" id="RHEA-COMP:9685"/>
        <dbReference type="ChEBI" id="CHEBI:15378"/>
        <dbReference type="ChEBI" id="CHEBI:16526"/>
        <dbReference type="ChEBI" id="CHEBI:64479"/>
        <dbReference type="ChEBI" id="CHEBI:78449"/>
        <dbReference type="ChEBI" id="CHEBI:78483"/>
        <dbReference type="ChEBI" id="CHEBI:78487"/>
    </reaction>
    <physiologicalReaction direction="left-to-right" evidence="32">
        <dbReference type="Rhea" id="RHEA:41917"/>
    </physiologicalReaction>
</comment>
<evidence type="ECO:0000256" key="35">
    <source>
        <dbReference type="ARBA" id="ARBA00048420"/>
    </source>
</evidence>
<comment type="catalytic activity">
    <reaction evidence="12">
        <text>(3R)-hydroxydodecanoyl-[ACP] = (2E)-dodecenoyl-[ACP] + H2O</text>
        <dbReference type="Rhea" id="RHEA:41876"/>
        <dbReference type="Rhea" id="RHEA-COMP:9642"/>
        <dbReference type="Rhea" id="RHEA-COMP:9643"/>
        <dbReference type="ChEBI" id="CHEBI:15377"/>
        <dbReference type="ChEBI" id="CHEBI:78470"/>
        <dbReference type="ChEBI" id="CHEBI:78472"/>
    </reaction>
    <physiologicalReaction direction="left-to-right" evidence="12">
        <dbReference type="Rhea" id="RHEA:41877"/>
    </physiologicalReaction>
</comment>
<evidence type="ECO:0000256" key="3">
    <source>
        <dbReference type="ARBA" id="ARBA00022553"/>
    </source>
</evidence>
<dbReference type="FunFam" id="1.10.1200.10:FF:000007">
    <property type="entry name" value="Probable polyketide synthase pks17"/>
    <property type="match status" value="1"/>
</dbReference>
<comment type="catalytic activity">
    <reaction evidence="43">
        <text>decanoyl-[ACP] + malonyl-[ACP] + H(+) = 3-oxododecanoyl-[ACP] + holo-[ACP] + CO2</text>
        <dbReference type="Rhea" id="RHEA:41868"/>
        <dbReference type="Rhea" id="RHEA-COMP:9623"/>
        <dbReference type="Rhea" id="RHEA-COMP:9640"/>
        <dbReference type="Rhea" id="RHEA-COMP:9641"/>
        <dbReference type="Rhea" id="RHEA-COMP:9685"/>
        <dbReference type="ChEBI" id="CHEBI:15378"/>
        <dbReference type="ChEBI" id="CHEBI:16526"/>
        <dbReference type="ChEBI" id="CHEBI:64479"/>
        <dbReference type="ChEBI" id="CHEBI:78449"/>
        <dbReference type="ChEBI" id="CHEBI:78468"/>
        <dbReference type="ChEBI" id="CHEBI:78469"/>
    </reaction>
    <physiologicalReaction direction="left-to-right" evidence="43">
        <dbReference type="Rhea" id="RHEA:41869"/>
    </physiologicalReaction>
</comment>
<dbReference type="SUPFAM" id="SSF53474">
    <property type="entry name" value="alpha/beta-Hydrolases"/>
    <property type="match status" value="1"/>
</dbReference>
<dbReference type="InterPro" id="IPR020806">
    <property type="entry name" value="PKS_PP-bd"/>
</dbReference>
<evidence type="ECO:0000256" key="23">
    <source>
        <dbReference type="ARBA" id="ARBA00047400"/>
    </source>
</evidence>
<evidence type="ECO:0000256" key="48">
    <source>
        <dbReference type="ARBA" id="ARBA00049449"/>
    </source>
</evidence>
<dbReference type="Pfam" id="PF08240">
    <property type="entry name" value="ADH_N"/>
    <property type="match status" value="1"/>
</dbReference>
<dbReference type="InterPro" id="IPR020802">
    <property type="entry name" value="TesA-like"/>
</dbReference>
<gene>
    <name evidence="56" type="ORF">NWFMUON74_30750</name>
</gene>
<evidence type="ECO:0000256" key="9">
    <source>
        <dbReference type="ARBA" id="ARBA00023268"/>
    </source>
</evidence>
<dbReference type="GO" id="GO:0141148">
    <property type="term" value="F:enoyl-[acyl-carrier-protein] reductase (NADPH) activity"/>
    <property type="evidence" value="ECO:0007669"/>
    <property type="project" value="UniProtKB-EC"/>
</dbReference>
<dbReference type="FunFam" id="3.40.47.10:FF:000019">
    <property type="entry name" value="Polyketide synthase type I"/>
    <property type="match status" value="1"/>
</dbReference>
<evidence type="ECO:0000256" key="29">
    <source>
        <dbReference type="ARBA" id="ARBA00047897"/>
    </source>
</evidence>
<dbReference type="GO" id="GO:0019171">
    <property type="term" value="F:(3R)-hydroxyacyl-[acyl-carrier-protein] dehydratase activity"/>
    <property type="evidence" value="ECO:0007669"/>
    <property type="project" value="UniProtKB-EC"/>
</dbReference>
<feature type="active site" description="Proton acceptor; for dehydratase activity" evidence="51">
    <location>
        <position position="966"/>
    </location>
</feature>
<evidence type="ECO:0000256" key="40">
    <source>
        <dbReference type="ARBA" id="ARBA00048704"/>
    </source>
</evidence>
<evidence type="ECO:0000256" key="33">
    <source>
        <dbReference type="ARBA" id="ARBA00048281"/>
    </source>
</evidence>
<keyword evidence="2" id="KW-0596">Phosphopantetheine</keyword>
<evidence type="ECO:0000256" key="22">
    <source>
        <dbReference type="ARBA" id="ARBA00047394"/>
    </source>
</evidence>
<comment type="catalytic activity">
    <reaction evidence="45">
        <text>3-oxododecanoyl-[ACP] + NADPH + H(+) = (3R)-hydroxydodecanoyl-[ACP] + NADP(+)</text>
        <dbReference type="Rhea" id="RHEA:41872"/>
        <dbReference type="Rhea" id="RHEA-COMP:9641"/>
        <dbReference type="Rhea" id="RHEA-COMP:9642"/>
        <dbReference type="ChEBI" id="CHEBI:15378"/>
        <dbReference type="ChEBI" id="CHEBI:57783"/>
        <dbReference type="ChEBI" id="CHEBI:58349"/>
        <dbReference type="ChEBI" id="CHEBI:78469"/>
        <dbReference type="ChEBI" id="CHEBI:78470"/>
    </reaction>
    <physiologicalReaction direction="left-to-right" evidence="45">
        <dbReference type="Rhea" id="RHEA:41873"/>
    </physiologicalReaction>
</comment>
<evidence type="ECO:0000256" key="25">
    <source>
        <dbReference type="ARBA" id="ARBA00047451"/>
    </source>
</evidence>
<dbReference type="InterPro" id="IPR009081">
    <property type="entry name" value="PP-bd_ACP"/>
</dbReference>
<dbReference type="FunFam" id="3.90.180.10:FF:000032">
    <property type="entry name" value="Probable polyketide synthase pks1"/>
    <property type="match status" value="1"/>
</dbReference>
<dbReference type="Gene3D" id="3.40.50.720">
    <property type="entry name" value="NAD(P)-binding Rossmann-like Domain"/>
    <property type="match status" value="3"/>
</dbReference>
<dbReference type="InterPro" id="IPR013154">
    <property type="entry name" value="ADH-like_N"/>
</dbReference>
<dbReference type="PANTHER" id="PTHR43775">
    <property type="entry name" value="FATTY ACID SYNTHASE"/>
    <property type="match status" value="1"/>
</dbReference>
<dbReference type="InterPro" id="IPR014043">
    <property type="entry name" value="Acyl_transferase_dom"/>
</dbReference>
<dbReference type="InterPro" id="IPR016036">
    <property type="entry name" value="Malonyl_transacylase_ACP-bd"/>
</dbReference>
<comment type="catalytic activity">
    <reaction evidence="24">
        <text>3-oxodecanoyl-[ACP] + NADPH + H(+) = (3R)-hydroxydecanoyl-[ACP] + NADP(+)</text>
        <dbReference type="Rhea" id="RHEA:41856"/>
        <dbReference type="Rhea" id="RHEA-COMP:9637"/>
        <dbReference type="Rhea" id="RHEA-COMP:9638"/>
        <dbReference type="ChEBI" id="CHEBI:15378"/>
        <dbReference type="ChEBI" id="CHEBI:57783"/>
        <dbReference type="ChEBI" id="CHEBI:58349"/>
        <dbReference type="ChEBI" id="CHEBI:78464"/>
        <dbReference type="ChEBI" id="CHEBI:78466"/>
    </reaction>
    <physiologicalReaction direction="left-to-right" evidence="24">
        <dbReference type="Rhea" id="RHEA:41857"/>
    </physiologicalReaction>
</comment>
<dbReference type="SUPFAM" id="SSF51735">
    <property type="entry name" value="NAD(P)-binding Rossmann-fold domains"/>
    <property type="match status" value="3"/>
</dbReference>
<comment type="catalytic activity">
    <reaction evidence="26">
        <text>(2E)-butenoyl-[ACP] + NADPH + H(+) = butanoyl-[ACP] + NADP(+)</text>
        <dbReference type="Rhea" id="RHEA:41812"/>
        <dbReference type="Rhea" id="RHEA-COMP:9627"/>
        <dbReference type="Rhea" id="RHEA-COMP:9628"/>
        <dbReference type="ChEBI" id="CHEBI:15378"/>
        <dbReference type="ChEBI" id="CHEBI:57783"/>
        <dbReference type="ChEBI" id="CHEBI:58349"/>
        <dbReference type="ChEBI" id="CHEBI:78453"/>
        <dbReference type="ChEBI" id="CHEBI:78454"/>
    </reaction>
    <physiologicalReaction direction="left-to-right" evidence="26">
        <dbReference type="Rhea" id="RHEA:41813"/>
    </physiologicalReaction>
</comment>
<comment type="catalytic activity">
    <reaction evidence="49">
        <text>(2E)-decenoyl-[ACP] + NADPH + H(+) = decanoyl-[ACP] + NADP(+)</text>
        <dbReference type="Rhea" id="RHEA:41864"/>
        <dbReference type="Rhea" id="RHEA-COMP:9639"/>
        <dbReference type="Rhea" id="RHEA-COMP:9640"/>
        <dbReference type="ChEBI" id="CHEBI:15378"/>
        <dbReference type="ChEBI" id="CHEBI:57783"/>
        <dbReference type="ChEBI" id="CHEBI:58349"/>
        <dbReference type="ChEBI" id="CHEBI:78467"/>
        <dbReference type="ChEBI" id="CHEBI:78468"/>
    </reaction>
    <physiologicalReaction direction="left-to-right" evidence="49">
        <dbReference type="Rhea" id="RHEA:41865"/>
    </physiologicalReaction>
</comment>
<evidence type="ECO:0000256" key="37">
    <source>
        <dbReference type="ARBA" id="ARBA00048571"/>
    </source>
</evidence>
<comment type="function">
    <text evidence="20">Fatty acid synthetase is a multifunctional enzyme that catalyzes the de novo biosynthesis of long-chain saturated fatty acids starting from acetyl-CoA and malonyl-CoA in the presence of NADPH. This multifunctional protein contains 7 catalytic activities and a site for the binding of the prosthetic group 4'-phosphopantetheine of the acyl carrier protein ([ACP]) domain.</text>
</comment>
<evidence type="ECO:0000256" key="12">
    <source>
        <dbReference type="ARBA" id="ARBA00023351"/>
    </source>
</evidence>
<dbReference type="PROSITE" id="PS52004">
    <property type="entry name" value="KS3_2"/>
    <property type="match status" value="1"/>
</dbReference>
<dbReference type="Gene3D" id="3.10.129.110">
    <property type="entry name" value="Polyketide synthase dehydratase"/>
    <property type="match status" value="1"/>
</dbReference>
<dbReference type="InterPro" id="IPR016039">
    <property type="entry name" value="Thiolase-like"/>
</dbReference>
<comment type="catalytic activity">
    <reaction evidence="42">
        <text>(2E)-octadecenoyl-[ACP] + NADPH + H(+) = octadecanoyl-[ACP] + NADP(+)</text>
        <dbReference type="Rhea" id="RHEA:41928"/>
        <dbReference type="Rhea" id="RHEA-COMP:9655"/>
        <dbReference type="Rhea" id="RHEA-COMP:9656"/>
        <dbReference type="ChEBI" id="CHEBI:15378"/>
        <dbReference type="ChEBI" id="CHEBI:57783"/>
        <dbReference type="ChEBI" id="CHEBI:58349"/>
        <dbReference type="ChEBI" id="CHEBI:78489"/>
        <dbReference type="ChEBI" id="CHEBI:78495"/>
    </reaction>
    <physiologicalReaction direction="left-to-right" evidence="42">
        <dbReference type="Rhea" id="RHEA:41929"/>
    </physiologicalReaction>
</comment>
<dbReference type="InterPro" id="IPR042104">
    <property type="entry name" value="PKS_dehydratase_sf"/>
</dbReference>
<dbReference type="InterPro" id="IPR032821">
    <property type="entry name" value="PKS_assoc"/>
</dbReference>
<evidence type="ECO:0000256" key="32">
    <source>
        <dbReference type="ARBA" id="ARBA00048051"/>
    </source>
</evidence>
<evidence type="ECO:0000256" key="44">
    <source>
        <dbReference type="ARBA" id="ARBA00049171"/>
    </source>
</evidence>
<dbReference type="InterPro" id="IPR001031">
    <property type="entry name" value="Thioesterase"/>
</dbReference>
<dbReference type="PROSITE" id="PS52019">
    <property type="entry name" value="PKS_MFAS_DH"/>
    <property type="match status" value="1"/>
</dbReference>
<organism evidence="56 57">
    <name type="scientific">Nocardia wallacei</name>
    <dbReference type="NCBI Taxonomy" id="480035"/>
    <lineage>
        <taxon>Bacteria</taxon>
        <taxon>Bacillati</taxon>
        <taxon>Actinomycetota</taxon>
        <taxon>Actinomycetes</taxon>
        <taxon>Mycobacteriales</taxon>
        <taxon>Nocardiaceae</taxon>
        <taxon>Nocardia</taxon>
    </lineage>
</organism>
<comment type="catalytic activity">
    <reaction evidence="37">
        <text>3-oxohexanoyl-[ACP] + NADPH + H(+) = (3R)-hydroxyhexanoyl-[ACP] + NADP(+)</text>
        <dbReference type="Rhea" id="RHEA:41824"/>
        <dbReference type="Rhea" id="RHEA-COMP:9629"/>
        <dbReference type="Rhea" id="RHEA-COMP:9630"/>
        <dbReference type="ChEBI" id="CHEBI:15378"/>
        <dbReference type="ChEBI" id="CHEBI:57783"/>
        <dbReference type="ChEBI" id="CHEBI:58349"/>
        <dbReference type="ChEBI" id="CHEBI:78456"/>
        <dbReference type="ChEBI" id="CHEBI:78457"/>
    </reaction>
    <physiologicalReaction direction="left-to-right" evidence="37">
        <dbReference type="Rhea" id="RHEA:41825"/>
    </physiologicalReaction>
</comment>
<evidence type="ECO:0000256" key="2">
    <source>
        <dbReference type="ARBA" id="ARBA00022450"/>
    </source>
</evidence>
<dbReference type="InterPro" id="IPR036736">
    <property type="entry name" value="ACP-like_sf"/>
</dbReference>
<keyword evidence="8" id="KW-0443">Lipid metabolism</keyword>
<dbReference type="InterPro" id="IPR020843">
    <property type="entry name" value="ER"/>
</dbReference>
<keyword evidence="57" id="KW-1185">Reference proteome</keyword>
<feature type="domain" description="Ketosynthase family 3 (KS3)" evidence="54">
    <location>
        <begin position="27"/>
        <end position="452"/>
    </location>
</feature>
<evidence type="ECO:0000256" key="52">
    <source>
        <dbReference type="SAM" id="MobiDB-lite"/>
    </source>
</evidence>
<dbReference type="Pfam" id="PF00698">
    <property type="entry name" value="Acyl_transf_1"/>
    <property type="match status" value="1"/>
</dbReference>
<dbReference type="InterPro" id="IPR014031">
    <property type="entry name" value="Ketoacyl_synth_C"/>
</dbReference>
<dbReference type="SUPFAM" id="SSF52151">
    <property type="entry name" value="FabD/lysophospholipase-like"/>
    <property type="match status" value="1"/>
</dbReference>
<dbReference type="SUPFAM" id="SSF55048">
    <property type="entry name" value="Probable ACP-binding domain of malonyl-CoA ACP transacylase"/>
    <property type="match status" value="1"/>
</dbReference>
<dbReference type="InterPro" id="IPR001227">
    <property type="entry name" value="Ac_transferase_dom_sf"/>
</dbReference>
<dbReference type="Proteomes" id="UP000516173">
    <property type="component" value="Chromosome"/>
</dbReference>
<evidence type="ECO:0000256" key="38">
    <source>
        <dbReference type="ARBA" id="ARBA00048650"/>
    </source>
</evidence>
<comment type="catalytic activity">
    <reaction evidence="29">
        <text>(2E)-hexenoyl-[ACP] + NADPH + H(+) = hexanoyl-[ACP] + NADP(+)</text>
        <dbReference type="Rhea" id="RHEA:41832"/>
        <dbReference type="Rhea" id="RHEA-COMP:9631"/>
        <dbReference type="Rhea" id="RHEA-COMP:9632"/>
        <dbReference type="ChEBI" id="CHEBI:15378"/>
        <dbReference type="ChEBI" id="CHEBI:57783"/>
        <dbReference type="ChEBI" id="CHEBI:58349"/>
        <dbReference type="ChEBI" id="CHEBI:78458"/>
        <dbReference type="ChEBI" id="CHEBI:78459"/>
    </reaction>
    <physiologicalReaction direction="left-to-right" evidence="29">
        <dbReference type="Rhea" id="RHEA:41833"/>
    </physiologicalReaction>
</comment>
<comment type="catalytic activity">
    <reaction evidence="33">
        <text>(2E)-dodecenoyl-[ACP] + NADPH + H(+) = dodecanoyl-[ACP] + NADP(+)</text>
        <dbReference type="Rhea" id="RHEA:41880"/>
        <dbReference type="Rhea" id="RHEA-COMP:9643"/>
        <dbReference type="Rhea" id="RHEA-COMP:9644"/>
        <dbReference type="ChEBI" id="CHEBI:15378"/>
        <dbReference type="ChEBI" id="CHEBI:57783"/>
        <dbReference type="ChEBI" id="CHEBI:58349"/>
        <dbReference type="ChEBI" id="CHEBI:65264"/>
        <dbReference type="ChEBI" id="CHEBI:78472"/>
    </reaction>
    <physiologicalReaction direction="left-to-right" evidence="33">
        <dbReference type="Rhea" id="RHEA:41881"/>
    </physiologicalReaction>
</comment>
<feature type="region of interest" description="Disordered" evidence="52">
    <location>
        <begin position="1054"/>
        <end position="1074"/>
    </location>
</feature>
<evidence type="ECO:0000256" key="51">
    <source>
        <dbReference type="PROSITE-ProRule" id="PRU01363"/>
    </source>
</evidence>
<dbReference type="GO" id="GO:0004313">
    <property type="term" value="F:[acyl-carrier-protein] S-acetyltransferase activity"/>
    <property type="evidence" value="ECO:0007669"/>
    <property type="project" value="UniProtKB-EC"/>
</dbReference>
<dbReference type="PROSITE" id="PS50075">
    <property type="entry name" value="CARRIER"/>
    <property type="match status" value="1"/>
</dbReference>
<comment type="catalytic activity">
    <reaction evidence="23">
        <text>a (3R)-hydroxyacyl-[ACP] + NADP(+) = a 3-oxoacyl-[ACP] + NADPH + H(+)</text>
        <dbReference type="Rhea" id="RHEA:17397"/>
        <dbReference type="Rhea" id="RHEA-COMP:9916"/>
        <dbReference type="Rhea" id="RHEA-COMP:9945"/>
        <dbReference type="ChEBI" id="CHEBI:15378"/>
        <dbReference type="ChEBI" id="CHEBI:57783"/>
        <dbReference type="ChEBI" id="CHEBI:58349"/>
        <dbReference type="ChEBI" id="CHEBI:78776"/>
        <dbReference type="ChEBI" id="CHEBI:78827"/>
        <dbReference type="EC" id="1.1.1.100"/>
    </reaction>
    <physiologicalReaction direction="right-to-left" evidence="23">
        <dbReference type="Rhea" id="RHEA:17399"/>
    </physiologicalReaction>
</comment>
<dbReference type="SMART" id="SM00823">
    <property type="entry name" value="PKS_PP"/>
    <property type="match status" value="1"/>
</dbReference>
<comment type="catalytic activity">
    <reaction evidence="21">
        <text>3-oxooctadecanoyl-[ACP] + NADPH + H(+) = (3R)-hydroxyoctadecanoyl-[ACP] + NADP(+)</text>
        <dbReference type="Rhea" id="RHEA:41920"/>
        <dbReference type="Rhea" id="RHEA-COMP:9653"/>
        <dbReference type="Rhea" id="RHEA-COMP:9654"/>
        <dbReference type="ChEBI" id="CHEBI:15378"/>
        <dbReference type="ChEBI" id="CHEBI:57783"/>
        <dbReference type="ChEBI" id="CHEBI:58349"/>
        <dbReference type="ChEBI" id="CHEBI:78487"/>
        <dbReference type="ChEBI" id="CHEBI:78488"/>
    </reaction>
    <physiologicalReaction direction="left-to-right" evidence="21">
        <dbReference type="Rhea" id="RHEA:41921"/>
    </physiologicalReaction>
</comment>
<dbReference type="Pfam" id="PF13602">
    <property type="entry name" value="ADH_zinc_N_2"/>
    <property type="match status" value="1"/>
</dbReference>
<dbReference type="Pfam" id="PF22953">
    <property type="entry name" value="SpnB_Rossmann"/>
    <property type="match status" value="1"/>
</dbReference>
<dbReference type="GO" id="GO:0004315">
    <property type="term" value="F:3-oxoacyl-[acyl-carrier-protein] synthase activity"/>
    <property type="evidence" value="ECO:0007669"/>
    <property type="project" value="UniProtKB-EC"/>
</dbReference>
<evidence type="ECO:0000256" key="4">
    <source>
        <dbReference type="ARBA" id="ARBA00022679"/>
    </source>
</evidence>
<comment type="catalytic activity">
    <reaction evidence="16">
        <text>(3R)-hydroxytetradecanoyl-[ACP] = (2E)-tetradecenoyl-[ACP] + H2O</text>
        <dbReference type="Rhea" id="RHEA:41892"/>
        <dbReference type="Rhea" id="RHEA-COMP:9646"/>
        <dbReference type="Rhea" id="RHEA-COMP:9647"/>
        <dbReference type="ChEBI" id="CHEBI:15377"/>
        <dbReference type="ChEBI" id="CHEBI:78474"/>
        <dbReference type="ChEBI" id="CHEBI:78475"/>
    </reaction>
    <physiologicalReaction direction="left-to-right" evidence="16">
        <dbReference type="Rhea" id="RHEA:41893"/>
    </physiologicalReaction>
</comment>
<evidence type="ECO:0000256" key="26">
    <source>
        <dbReference type="ARBA" id="ARBA00047500"/>
    </source>
</evidence>
<keyword evidence="10" id="KW-0012">Acyltransferase</keyword>
<dbReference type="SMART" id="SM00824">
    <property type="entry name" value="PKS_TE"/>
    <property type="match status" value="1"/>
</dbReference>
<evidence type="ECO:0000256" key="19">
    <source>
        <dbReference type="ARBA" id="ARBA00023402"/>
    </source>
</evidence>
<dbReference type="InterPro" id="IPR011032">
    <property type="entry name" value="GroES-like_sf"/>
</dbReference>
<comment type="catalytic activity">
    <reaction evidence="30">
        <text>3-oxobutanoyl-[ACP] + NADPH + H(+) = (3R)-hydroxybutanoyl-[ACP] + NADP(+)</text>
        <dbReference type="Rhea" id="RHEA:41804"/>
        <dbReference type="Rhea" id="RHEA-COMP:9625"/>
        <dbReference type="Rhea" id="RHEA-COMP:9626"/>
        <dbReference type="ChEBI" id="CHEBI:15378"/>
        <dbReference type="ChEBI" id="CHEBI:57783"/>
        <dbReference type="ChEBI" id="CHEBI:58349"/>
        <dbReference type="ChEBI" id="CHEBI:78450"/>
        <dbReference type="ChEBI" id="CHEBI:78451"/>
    </reaction>
    <physiologicalReaction direction="left-to-right" evidence="30">
        <dbReference type="Rhea" id="RHEA:41805"/>
    </physiologicalReaction>
</comment>
<dbReference type="InterPro" id="IPR050091">
    <property type="entry name" value="PKS_NRPS_Biosynth_Enz"/>
</dbReference>
<dbReference type="CDD" id="cd05195">
    <property type="entry name" value="enoyl_red"/>
    <property type="match status" value="1"/>
</dbReference>
<dbReference type="InterPro" id="IPR049551">
    <property type="entry name" value="PKS_DH_C"/>
</dbReference>
<comment type="catalytic activity">
    <reaction evidence="11">
        <text>(3R)-hydroxyoctanoyl-[ACP] = (2E)-octenoyl-[ACP] + H2O</text>
        <dbReference type="Rhea" id="RHEA:41844"/>
        <dbReference type="Rhea" id="RHEA-COMP:9634"/>
        <dbReference type="Rhea" id="RHEA-COMP:9635"/>
        <dbReference type="ChEBI" id="CHEBI:15377"/>
        <dbReference type="ChEBI" id="CHEBI:78461"/>
        <dbReference type="ChEBI" id="CHEBI:78462"/>
    </reaction>
    <physiologicalReaction direction="left-to-right" evidence="11">
        <dbReference type="Rhea" id="RHEA:41845"/>
    </physiologicalReaction>
</comment>
<evidence type="ECO:0000256" key="18">
    <source>
        <dbReference type="ARBA" id="ARBA00023401"/>
    </source>
</evidence>
<dbReference type="InterPro" id="IPR020807">
    <property type="entry name" value="PKS_DH"/>
</dbReference>
<keyword evidence="4" id="KW-0808">Transferase</keyword>
<comment type="catalytic activity">
    <reaction evidence="15">
        <text>a (3R)-hydroxyacyl-[ACP] = a (2E)-enoyl-[ACP] + H2O</text>
        <dbReference type="Rhea" id="RHEA:13097"/>
        <dbReference type="Rhea" id="RHEA-COMP:9925"/>
        <dbReference type="Rhea" id="RHEA-COMP:9945"/>
        <dbReference type="ChEBI" id="CHEBI:15377"/>
        <dbReference type="ChEBI" id="CHEBI:78784"/>
        <dbReference type="ChEBI" id="CHEBI:78827"/>
        <dbReference type="EC" id="4.2.1.59"/>
    </reaction>
    <physiologicalReaction direction="left-to-right" evidence="15">
        <dbReference type="Rhea" id="RHEA:13098"/>
    </physiologicalReaction>
</comment>
<dbReference type="Pfam" id="PF00109">
    <property type="entry name" value="ketoacyl-synt"/>
    <property type="match status" value="1"/>
</dbReference>
<evidence type="ECO:0000256" key="34">
    <source>
        <dbReference type="ARBA" id="ARBA00048289"/>
    </source>
</evidence>
<evidence type="ECO:0000256" key="49">
    <source>
        <dbReference type="ARBA" id="ARBA00049521"/>
    </source>
</evidence>
<evidence type="ECO:0000256" key="11">
    <source>
        <dbReference type="ARBA" id="ARBA00023332"/>
    </source>
</evidence>
<evidence type="ECO:0000256" key="28">
    <source>
        <dbReference type="ARBA" id="ARBA00047810"/>
    </source>
</evidence>
<dbReference type="Gene3D" id="3.40.366.10">
    <property type="entry name" value="Malonyl-Coenzyme A Acyl Carrier Protein, domain 2"/>
    <property type="match status" value="1"/>
</dbReference>
<dbReference type="GO" id="GO:0006633">
    <property type="term" value="P:fatty acid biosynthetic process"/>
    <property type="evidence" value="ECO:0007669"/>
    <property type="project" value="InterPro"/>
</dbReference>